<reference evidence="10" key="1">
    <citation type="submission" date="2016-06" db="EMBL/GenBank/DDBJ databases">
        <title>Draft Genome sequence of the fungus Inonotus baumii.</title>
        <authorList>
            <person name="Zhu H."/>
            <person name="Lin W."/>
        </authorList>
    </citation>
    <scope>NUCLEOTIDE SEQUENCE</scope>
    <source>
        <strain evidence="10">821</strain>
    </source>
</reference>
<dbReference type="EMBL" id="LNZH02000048">
    <property type="protein sequence ID" value="OCB91951.1"/>
    <property type="molecule type" value="Genomic_DNA"/>
</dbReference>
<keyword evidence="6" id="KW-0378">Hydrolase</keyword>
<keyword evidence="5 8" id="KW-0732">Signal</keyword>
<evidence type="ECO:0000256" key="3">
    <source>
        <dbReference type="ARBA" id="ARBA00022512"/>
    </source>
</evidence>
<comment type="subcellular location">
    <subcellularLocation>
        <location evidence="1">Secreted</location>
        <location evidence="1">Cell wall</location>
    </subcellularLocation>
</comment>
<keyword evidence="3" id="KW-0134">Cell wall</keyword>
<proteinExistence type="inferred from homology"/>
<comment type="caution">
    <text evidence="10">The sequence shown here is derived from an EMBL/GenBank/DDBJ whole genome shotgun (WGS) entry which is preliminary data.</text>
</comment>
<dbReference type="Gene3D" id="3.40.50.1820">
    <property type="entry name" value="alpha/beta hydrolase"/>
    <property type="match status" value="1"/>
</dbReference>
<evidence type="ECO:0000256" key="4">
    <source>
        <dbReference type="ARBA" id="ARBA00022525"/>
    </source>
</evidence>
<sequence length="402" mass="42163">MIATRAIRVFLFLFGILAVANALILPSKTSATTSAPTSTPTSQCNTGSVQCCNSVQPASSSDVTSLFGLLGVILDDLNVDVGLTCSPLSIIGLGSGECNANPVCCENNNFIFVSISTSLPASNSALDRREVSQDISDLLTRFAQFSSVAYIPTCGNPLGTTLVQTINNAATDTQGFITRDDTNKQIIVAFRGSLSIQDFFLDAQVALAPLGSQSITNTSNSAVHWGFLSAYNSVSSDVISAVSSELDAHEDHALVSTGHSLGGALASIAGISLAANFPGVPLQVFTFGQPRTGNAEYAQLAEDLIGTENIFRAVHTTDGVPTSIPTTIGYQHHATKYWQFQDPSAADTVIQCTGREDPNCSAANPPSVLNLAHVTYFGQNTHGHKLSFLPLKGSNAISSLLK</sequence>
<dbReference type="InterPro" id="IPR029058">
    <property type="entry name" value="AB_hydrolase_fold"/>
</dbReference>
<comment type="similarity">
    <text evidence="2">Belongs to the fungal hydrophobin family.</text>
</comment>
<evidence type="ECO:0000313" key="11">
    <source>
        <dbReference type="Proteomes" id="UP000757232"/>
    </source>
</evidence>
<accession>A0A9Q5NC75</accession>
<dbReference type="PANTHER" id="PTHR46640">
    <property type="entry name" value="TRIACYLGLYCEROL LIPASE, PUTATIVE (AFU_ORTHOLOGUE AFUA_6G06510)-RELATED"/>
    <property type="match status" value="1"/>
</dbReference>
<dbReference type="InterPro" id="IPR002921">
    <property type="entry name" value="Fungal_lipase-type"/>
</dbReference>
<dbReference type="GO" id="GO:0009277">
    <property type="term" value="C:fungal-type cell wall"/>
    <property type="evidence" value="ECO:0007669"/>
    <property type="project" value="InterPro"/>
</dbReference>
<evidence type="ECO:0000256" key="6">
    <source>
        <dbReference type="ARBA" id="ARBA00022801"/>
    </source>
</evidence>
<protein>
    <submittedName>
        <fullName evidence="10">Alpha/beta-hydrolase</fullName>
    </submittedName>
</protein>
<dbReference type="CDD" id="cd23507">
    <property type="entry name" value="hydrophobin_I"/>
    <property type="match status" value="1"/>
</dbReference>
<dbReference type="SMART" id="SM00075">
    <property type="entry name" value="HYDRO"/>
    <property type="match status" value="1"/>
</dbReference>
<dbReference type="CDD" id="cd00519">
    <property type="entry name" value="Lipase_3"/>
    <property type="match status" value="1"/>
</dbReference>
<feature type="signal peptide" evidence="8">
    <location>
        <begin position="1"/>
        <end position="22"/>
    </location>
</feature>
<dbReference type="PANTHER" id="PTHR46640:SF1">
    <property type="entry name" value="FUNGAL LIPASE-LIKE DOMAIN-CONTAINING PROTEIN-RELATED"/>
    <property type="match status" value="1"/>
</dbReference>
<organism evidence="10 11">
    <name type="scientific">Sanghuangporus baumii</name>
    <name type="common">Phellinus baumii</name>
    <dbReference type="NCBI Taxonomy" id="108892"/>
    <lineage>
        <taxon>Eukaryota</taxon>
        <taxon>Fungi</taxon>
        <taxon>Dikarya</taxon>
        <taxon>Basidiomycota</taxon>
        <taxon>Agaricomycotina</taxon>
        <taxon>Agaricomycetes</taxon>
        <taxon>Hymenochaetales</taxon>
        <taxon>Hymenochaetaceae</taxon>
        <taxon>Sanghuangporus</taxon>
    </lineage>
</organism>
<evidence type="ECO:0000259" key="9">
    <source>
        <dbReference type="Pfam" id="PF01764"/>
    </source>
</evidence>
<feature type="chain" id="PRO_5040117473" evidence="8">
    <location>
        <begin position="23"/>
        <end position="402"/>
    </location>
</feature>
<dbReference type="Proteomes" id="UP000757232">
    <property type="component" value="Unassembled WGS sequence"/>
</dbReference>
<dbReference type="InterPro" id="IPR001338">
    <property type="entry name" value="Class_I_Hydrophobin"/>
</dbReference>
<dbReference type="AlphaFoldDB" id="A0A9Q5NC75"/>
<evidence type="ECO:0000313" key="10">
    <source>
        <dbReference type="EMBL" id="OCB91951.1"/>
    </source>
</evidence>
<keyword evidence="11" id="KW-1185">Reference proteome</keyword>
<dbReference type="Pfam" id="PF01185">
    <property type="entry name" value="Hydrophobin"/>
    <property type="match status" value="1"/>
</dbReference>
<evidence type="ECO:0000256" key="2">
    <source>
        <dbReference type="ARBA" id="ARBA00010446"/>
    </source>
</evidence>
<feature type="domain" description="Fungal lipase-type" evidence="9">
    <location>
        <begin position="187"/>
        <end position="325"/>
    </location>
</feature>
<dbReference type="OrthoDB" id="438440at2759"/>
<name>A0A9Q5NC75_SANBA</name>
<dbReference type="GO" id="GO:0006629">
    <property type="term" value="P:lipid metabolic process"/>
    <property type="evidence" value="ECO:0007669"/>
    <property type="project" value="InterPro"/>
</dbReference>
<evidence type="ECO:0000256" key="1">
    <source>
        <dbReference type="ARBA" id="ARBA00004191"/>
    </source>
</evidence>
<keyword evidence="7" id="KW-1015">Disulfide bond</keyword>
<evidence type="ECO:0000256" key="8">
    <source>
        <dbReference type="SAM" id="SignalP"/>
    </source>
</evidence>
<dbReference type="GO" id="GO:0005199">
    <property type="term" value="F:structural constituent of cell wall"/>
    <property type="evidence" value="ECO:0007669"/>
    <property type="project" value="InterPro"/>
</dbReference>
<dbReference type="GO" id="GO:0016787">
    <property type="term" value="F:hydrolase activity"/>
    <property type="evidence" value="ECO:0007669"/>
    <property type="project" value="UniProtKB-KW"/>
</dbReference>
<evidence type="ECO:0000256" key="5">
    <source>
        <dbReference type="ARBA" id="ARBA00022729"/>
    </source>
</evidence>
<dbReference type="Pfam" id="PF01764">
    <property type="entry name" value="Lipase_3"/>
    <property type="match status" value="1"/>
</dbReference>
<evidence type="ECO:0000256" key="7">
    <source>
        <dbReference type="ARBA" id="ARBA00023157"/>
    </source>
</evidence>
<dbReference type="SUPFAM" id="SSF53474">
    <property type="entry name" value="alpha/beta-Hydrolases"/>
    <property type="match status" value="1"/>
</dbReference>
<gene>
    <name evidence="10" type="ORF">A7U60_g750</name>
</gene>
<keyword evidence="4" id="KW-0964">Secreted</keyword>
<dbReference type="InterPro" id="IPR051299">
    <property type="entry name" value="AB_hydrolase_lip/est"/>
</dbReference>